<evidence type="ECO:0000313" key="2">
    <source>
        <dbReference type="EMBL" id="SNS69360.1"/>
    </source>
</evidence>
<dbReference type="InterPro" id="IPR024072">
    <property type="entry name" value="DHFR-like_dom_sf"/>
</dbReference>
<dbReference type="PANTHER" id="PTHR38011">
    <property type="entry name" value="DIHYDROFOLATE REDUCTASE FAMILY PROTEIN (AFU_ORTHOLOGUE AFUA_8G06820)"/>
    <property type="match status" value="1"/>
</dbReference>
<dbReference type="Gene3D" id="3.40.430.10">
    <property type="entry name" value="Dihydrofolate Reductase, subunit A"/>
    <property type="match status" value="1"/>
</dbReference>
<dbReference type="Pfam" id="PF01872">
    <property type="entry name" value="RibD_C"/>
    <property type="match status" value="1"/>
</dbReference>
<name>A0A239GJP6_9ACTN</name>
<evidence type="ECO:0000259" key="1">
    <source>
        <dbReference type="Pfam" id="PF01872"/>
    </source>
</evidence>
<dbReference type="Proteomes" id="UP000198386">
    <property type="component" value="Unassembled WGS sequence"/>
</dbReference>
<dbReference type="EMBL" id="FZOH01000007">
    <property type="protein sequence ID" value="SNS69360.1"/>
    <property type="molecule type" value="Genomic_DNA"/>
</dbReference>
<accession>A0A239GJP6</accession>
<dbReference type="OrthoDB" id="7949219at2"/>
<dbReference type="InterPro" id="IPR050765">
    <property type="entry name" value="Riboflavin_Biosynth_HTPR"/>
</dbReference>
<organism evidence="2 3">
    <name type="scientific">Geodermatophilus saharensis</name>
    <dbReference type="NCBI Taxonomy" id="1137994"/>
    <lineage>
        <taxon>Bacteria</taxon>
        <taxon>Bacillati</taxon>
        <taxon>Actinomycetota</taxon>
        <taxon>Actinomycetes</taxon>
        <taxon>Geodermatophilales</taxon>
        <taxon>Geodermatophilaceae</taxon>
        <taxon>Geodermatophilus</taxon>
    </lineage>
</organism>
<dbReference type="GO" id="GO:0008703">
    <property type="term" value="F:5-amino-6-(5-phosphoribosylamino)uracil reductase activity"/>
    <property type="evidence" value="ECO:0007669"/>
    <property type="project" value="InterPro"/>
</dbReference>
<feature type="domain" description="Bacterial bifunctional deaminase-reductase C-terminal" evidence="1">
    <location>
        <begin position="2"/>
        <end position="180"/>
    </location>
</feature>
<reference evidence="3" key="1">
    <citation type="submission" date="2017-06" db="EMBL/GenBank/DDBJ databases">
        <authorList>
            <person name="Varghese N."/>
            <person name="Submissions S."/>
        </authorList>
    </citation>
    <scope>NUCLEOTIDE SEQUENCE [LARGE SCALE GENOMIC DNA]</scope>
    <source>
        <strain evidence="3">DSM 45423</strain>
    </source>
</reference>
<keyword evidence="3" id="KW-1185">Reference proteome</keyword>
<dbReference type="PANTHER" id="PTHR38011:SF11">
    <property type="entry name" value="2,5-DIAMINO-6-RIBOSYLAMINO-4(3H)-PYRIMIDINONE 5'-PHOSPHATE REDUCTASE"/>
    <property type="match status" value="1"/>
</dbReference>
<evidence type="ECO:0000313" key="3">
    <source>
        <dbReference type="Proteomes" id="UP000198386"/>
    </source>
</evidence>
<sequence>MRKIVVQMMLSLDGYFEGPDHDLSWHRVDEELHGHFNEHLATMSAFLEGRVTYELMEAVWPTADQDPDLPPVMHEFAGIWRSVPKIVFSRTLQQVGPNASLRTAVDPDQIRALKDQPGGDMTLGGADLVETFRRLDLVDEYRLYVNPVVVGRGRQLFGTADSPTDLELVETRRFGNGVVLLRHAVRRSQDPGT</sequence>
<dbReference type="InterPro" id="IPR002734">
    <property type="entry name" value="RibDG_C"/>
</dbReference>
<protein>
    <submittedName>
        <fullName evidence="2">Dihydrofolate reductase</fullName>
    </submittedName>
</protein>
<dbReference type="SUPFAM" id="SSF53597">
    <property type="entry name" value="Dihydrofolate reductase-like"/>
    <property type="match status" value="1"/>
</dbReference>
<dbReference type="RefSeq" id="WP_089405130.1">
    <property type="nucleotide sequence ID" value="NZ_FZOH01000007.1"/>
</dbReference>
<dbReference type="AlphaFoldDB" id="A0A239GJP6"/>
<dbReference type="GO" id="GO:0009231">
    <property type="term" value="P:riboflavin biosynthetic process"/>
    <property type="evidence" value="ECO:0007669"/>
    <property type="project" value="InterPro"/>
</dbReference>
<gene>
    <name evidence="2" type="ORF">SAMN04488107_3449</name>
</gene>
<proteinExistence type="predicted"/>